<sequence length="249" mass="26361">MNAAFRDRAVYLRDADALVVADVHVGRAEASAVEYPLGEASDLAARLGALLDRFEPAAVVFAGDVLHRFDRVSLAVADSLSALVDACRDAGARPVLVRGNHDTVLADAWDGPIHDAYDLDLRVRGAPAVVRHGHEAPPGDEDAGLYVVGHDHPTIAVEGQRHPCALYAERAYRGADVLMLPAFSRLAAGVEVNGMAARDFQSPFVTDANALRPLVARGAAGDDAAGGADDEGDDAPLEFPPLGRFRRML</sequence>
<dbReference type="InterPro" id="IPR029052">
    <property type="entry name" value="Metallo-depent_PP-like"/>
</dbReference>
<dbReference type="Pfam" id="PF00149">
    <property type="entry name" value="Metallophos"/>
    <property type="match status" value="1"/>
</dbReference>
<dbReference type="Gene3D" id="3.60.21.10">
    <property type="match status" value="1"/>
</dbReference>
<comment type="caution">
    <text evidence="2">The sequence shown here is derived from an EMBL/GenBank/DDBJ whole genome shotgun (WGS) entry which is preliminary data.</text>
</comment>
<accession>A0ABD5XMF8</accession>
<evidence type="ECO:0000313" key="3">
    <source>
        <dbReference type="Proteomes" id="UP001596368"/>
    </source>
</evidence>
<proteinExistence type="predicted"/>
<evidence type="ECO:0000259" key="1">
    <source>
        <dbReference type="Pfam" id="PF00149"/>
    </source>
</evidence>
<feature type="domain" description="Calcineurin-like phosphoesterase" evidence="1">
    <location>
        <begin position="18"/>
        <end position="109"/>
    </location>
</feature>
<dbReference type="SUPFAM" id="SSF56300">
    <property type="entry name" value="Metallo-dependent phosphatases"/>
    <property type="match status" value="1"/>
</dbReference>
<name>A0ABD5XMF8_9EURY</name>
<dbReference type="InterPro" id="IPR004843">
    <property type="entry name" value="Calcineurin-like_PHP"/>
</dbReference>
<evidence type="ECO:0000313" key="2">
    <source>
        <dbReference type="EMBL" id="MFC7136368.1"/>
    </source>
</evidence>
<dbReference type="Proteomes" id="UP001596368">
    <property type="component" value="Unassembled WGS sequence"/>
</dbReference>
<protein>
    <submittedName>
        <fullName evidence="2">Metallophosphoesterase</fullName>
    </submittedName>
</protein>
<dbReference type="AlphaFoldDB" id="A0ABD5XMF8"/>
<dbReference type="PANTHER" id="PTHR39323:SF1">
    <property type="entry name" value="BLR1149 PROTEIN"/>
    <property type="match status" value="1"/>
</dbReference>
<organism evidence="2 3">
    <name type="scientific">Halobaculum litoreum</name>
    <dbReference type="NCBI Taxonomy" id="3031998"/>
    <lineage>
        <taxon>Archaea</taxon>
        <taxon>Methanobacteriati</taxon>
        <taxon>Methanobacteriota</taxon>
        <taxon>Stenosarchaea group</taxon>
        <taxon>Halobacteria</taxon>
        <taxon>Halobacteriales</taxon>
        <taxon>Haloferacaceae</taxon>
        <taxon>Halobaculum</taxon>
    </lineage>
</organism>
<reference evidence="2 3" key="1">
    <citation type="journal article" date="2019" name="Int. J. Syst. Evol. Microbiol.">
        <title>The Global Catalogue of Microorganisms (GCM) 10K type strain sequencing project: providing services to taxonomists for standard genome sequencing and annotation.</title>
        <authorList>
            <consortium name="The Broad Institute Genomics Platform"/>
            <consortium name="The Broad Institute Genome Sequencing Center for Infectious Disease"/>
            <person name="Wu L."/>
            <person name="Ma J."/>
        </authorList>
    </citation>
    <scope>NUCLEOTIDE SEQUENCE [LARGE SCALE GENOMIC DNA]</scope>
    <source>
        <strain evidence="2 3">DT92</strain>
    </source>
</reference>
<dbReference type="PANTHER" id="PTHR39323">
    <property type="entry name" value="BLR1149 PROTEIN"/>
    <property type="match status" value="1"/>
</dbReference>
<gene>
    <name evidence="2" type="ORF">ACFQRB_07095</name>
</gene>
<dbReference type="EMBL" id="JBHSZG010000001">
    <property type="protein sequence ID" value="MFC7136368.1"/>
    <property type="molecule type" value="Genomic_DNA"/>
</dbReference>
<keyword evidence="3" id="KW-1185">Reference proteome</keyword>
<dbReference type="GeneID" id="81122055"/>
<dbReference type="RefSeq" id="WP_284012106.1">
    <property type="nucleotide sequence ID" value="NZ_CP126156.1"/>
</dbReference>